<sequence>MSSSTDSQTSPTLMERLRRQPKDARAWDRFVLRYQPKIYGWCRERGLQEADAEDVAQDVIAILTQKMASFRYDPSRRFRAWLKKITSHALSDLIARRCRAVGDRPTPLLESLEDRVDLEKRIDELFDRELLELAMASVRKRVATATWEAFRLTTFEGHSGAEASQRLGIPVASVFVSKHRVQKLLREVIARLEGAAEG</sequence>
<dbReference type="Pfam" id="PF04542">
    <property type="entry name" value="Sigma70_r2"/>
    <property type="match status" value="1"/>
</dbReference>
<protein>
    <submittedName>
        <fullName evidence="8">RNA polymerase sigma factor, sigma-70 family</fullName>
    </submittedName>
</protein>
<keyword evidence="9" id="KW-1185">Reference proteome</keyword>
<keyword evidence="5" id="KW-0804">Transcription</keyword>
<dbReference type="Gene3D" id="1.10.10.10">
    <property type="entry name" value="Winged helix-like DNA-binding domain superfamily/Winged helix DNA-binding domain"/>
    <property type="match status" value="1"/>
</dbReference>
<evidence type="ECO:0000256" key="5">
    <source>
        <dbReference type="ARBA" id="ARBA00023163"/>
    </source>
</evidence>
<dbReference type="GO" id="GO:0006352">
    <property type="term" value="P:DNA-templated transcription initiation"/>
    <property type="evidence" value="ECO:0007669"/>
    <property type="project" value="InterPro"/>
</dbReference>
<dbReference type="PANTHER" id="PTHR43133:SF8">
    <property type="entry name" value="RNA POLYMERASE SIGMA FACTOR HI_1459-RELATED"/>
    <property type="match status" value="1"/>
</dbReference>
<dbReference type="PANTHER" id="PTHR43133">
    <property type="entry name" value="RNA POLYMERASE ECF-TYPE SIGMA FACTO"/>
    <property type="match status" value="1"/>
</dbReference>
<feature type="compositionally biased region" description="Polar residues" evidence="6">
    <location>
        <begin position="1"/>
        <end position="12"/>
    </location>
</feature>
<evidence type="ECO:0000256" key="6">
    <source>
        <dbReference type="SAM" id="MobiDB-lite"/>
    </source>
</evidence>
<evidence type="ECO:0000256" key="3">
    <source>
        <dbReference type="ARBA" id="ARBA00023082"/>
    </source>
</evidence>
<gene>
    <name evidence="8" type="ordered locus">Sinac_4015</name>
</gene>
<dbReference type="Proteomes" id="UP000010798">
    <property type="component" value="Chromosome"/>
</dbReference>
<evidence type="ECO:0000313" key="8">
    <source>
        <dbReference type="EMBL" id="AGA28238.1"/>
    </source>
</evidence>
<reference evidence="8 9" key="1">
    <citation type="submission" date="2012-02" db="EMBL/GenBank/DDBJ databases">
        <title>Complete sequence of chromosome of Singulisphaera acidiphila DSM 18658.</title>
        <authorList>
            <consortium name="US DOE Joint Genome Institute (JGI-PGF)"/>
            <person name="Lucas S."/>
            <person name="Copeland A."/>
            <person name="Lapidus A."/>
            <person name="Glavina del Rio T."/>
            <person name="Dalin E."/>
            <person name="Tice H."/>
            <person name="Bruce D."/>
            <person name="Goodwin L."/>
            <person name="Pitluck S."/>
            <person name="Peters L."/>
            <person name="Ovchinnikova G."/>
            <person name="Chertkov O."/>
            <person name="Kyrpides N."/>
            <person name="Mavromatis K."/>
            <person name="Ivanova N."/>
            <person name="Brettin T."/>
            <person name="Detter J.C."/>
            <person name="Han C."/>
            <person name="Larimer F."/>
            <person name="Land M."/>
            <person name="Hauser L."/>
            <person name="Markowitz V."/>
            <person name="Cheng J.-F."/>
            <person name="Hugenholtz P."/>
            <person name="Woyke T."/>
            <person name="Wu D."/>
            <person name="Tindall B."/>
            <person name="Pomrenke H."/>
            <person name="Brambilla E."/>
            <person name="Klenk H.-P."/>
            <person name="Eisen J.A."/>
        </authorList>
    </citation>
    <scope>NUCLEOTIDE SEQUENCE [LARGE SCALE GENOMIC DNA]</scope>
    <source>
        <strain evidence="9">ATCC BAA-1392 / DSM 18658 / VKM B-2454 / MOB10</strain>
    </source>
</reference>
<dbReference type="SUPFAM" id="SSF88946">
    <property type="entry name" value="Sigma2 domain of RNA polymerase sigma factors"/>
    <property type="match status" value="1"/>
</dbReference>
<dbReference type="InterPro" id="IPR007627">
    <property type="entry name" value="RNA_pol_sigma70_r2"/>
</dbReference>
<dbReference type="SUPFAM" id="SSF88659">
    <property type="entry name" value="Sigma3 and sigma4 domains of RNA polymerase sigma factors"/>
    <property type="match status" value="1"/>
</dbReference>
<dbReference type="InterPro" id="IPR013324">
    <property type="entry name" value="RNA_pol_sigma_r3/r4-like"/>
</dbReference>
<dbReference type="InterPro" id="IPR036388">
    <property type="entry name" value="WH-like_DNA-bd_sf"/>
</dbReference>
<dbReference type="InterPro" id="IPR039425">
    <property type="entry name" value="RNA_pol_sigma-70-like"/>
</dbReference>
<dbReference type="NCBIfam" id="TIGR02937">
    <property type="entry name" value="sigma70-ECF"/>
    <property type="match status" value="1"/>
</dbReference>
<dbReference type="KEGG" id="saci:Sinac_4015"/>
<evidence type="ECO:0000256" key="4">
    <source>
        <dbReference type="ARBA" id="ARBA00023125"/>
    </source>
</evidence>
<dbReference type="OrthoDB" id="281047at2"/>
<dbReference type="Gene3D" id="1.10.1740.10">
    <property type="match status" value="1"/>
</dbReference>
<evidence type="ECO:0000259" key="7">
    <source>
        <dbReference type="Pfam" id="PF04542"/>
    </source>
</evidence>
<dbReference type="InterPro" id="IPR014284">
    <property type="entry name" value="RNA_pol_sigma-70_dom"/>
</dbReference>
<name>L0DHE8_SINAD</name>
<dbReference type="GO" id="GO:0003677">
    <property type="term" value="F:DNA binding"/>
    <property type="evidence" value="ECO:0007669"/>
    <property type="project" value="UniProtKB-KW"/>
</dbReference>
<dbReference type="InterPro" id="IPR013325">
    <property type="entry name" value="RNA_pol_sigma_r2"/>
</dbReference>
<feature type="domain" description="RNA polymerase sigma-70 region 2" evidence="7">
    <location>
        <begin position="31"/>
        <end position="97"/>
    </location>
</feature>
<dbReference type="HOGENOM" id="CLU_047691_14_0_0"/>
<dbReference type="RefSeq" id="WP_015247368.1">
    <property type="nucleotide sequence ID" value="NC_019892.1"/>
</dbReference>
<keyword evidence="3" id="KW-0731">Sigma factor</keyword>
<feature type="region of interest" description="Disordered" evidence="6">
    <location>
        <begin position="1"/>
        <end position="20"/>
    </location>
</feature>
<organism evidence="8 9">
    <name type="scientific">Singulisphaera acidiphila (strain ATCC BAA-1392 / DSM 18658 / VKM B-2454 / MOB10)</name>
    <dbReference type="NCBI Taxonomy" id="886293"/>
    <lineage>
        <taxon>Bacteria</taxon>
        <taxon>Pseudomonadati</taxon>
        <taxon>Planctomycetota</taxon>
        <taxon>Planctomycetia</taxon>
        <taxon>Isosphaerales</taxon>
        <taxon>Isosphaeraceae</taxon>
        <taxon>Singulisphaera</taxon>
    </lineage>
</organism>
<dbReference type="AlphaFoldDB" id="L0DHE8"/>
<accession>L0DHE8</accession>
<proteinExistence type="inferred from homology"/>
<dbReference type="eggNOG" id="COG1595">
    <property type="taxonomic scope" value="Bacteria"/>
</dbReference>
<keyword evidence="4" id="KW-0238">DNA-binding</keyword>
<dbReference type="EMBL" id="CP003364">
    <property type="protein sequence ID" value="AGA28238.1"/>
    <property type="molecule type" value="Genomic_DNA"/>
</dbReference>
<comment type="similarity">
    <text evidence="1">Belongs to the sigma-70 factor family. ECF subfamily.</text>
</comment>
<evidence type="ECO:0000256" key="2">
    <source>
        <dbReference type="ARBA" id="ARBA00023015"/>
    </source>
</evidence>
<dbReference type="STRING" id="886293.Sinac_4015"/>
<evidence type="ECO:0000256" key="1">
    <source>
        <dbReference type="ARBA" id="ARBA00010641"/>
    </source>
</evidence>
<evidence type="ECO:0000313" key="9">
    <source>
        <dbReference type="Proteomes" id="UP000010798"/>
    </source>
</evidence>
<dbReference type="GO" id="GO:0016987">
    <property type="term" value="F:sigma factor activity"/>
    <property type="evidence" value="ECO:0007669"/>
    <property type="project" value="UniProtKB-KW"/>
</dbReference>
<keyword evidence="2" id="KW-0805">Transcription regulation</keyword>